<reference evidence="1 2" key="1">
    <citation type="journal article" date="2019" name="Environ. Microbiol.">
        <title>At the nexus of three kingdoms: the genome of the mycorrhizal fungus Gigaspora margarita provides insights into plant, endobacterial and fungal interactions.</title>
        <authorList>
            <person name="Venice F."/>
            <person name="Ghignone S."/>
            <person name="Salvioli di Fossalunga A."/>
            <person name="Amselem J."/>
            <person name="Novero M."/>
            <person name="Xianan X."/>
            <person name="Sedzielewska Toro K."/>
            <person name="Morin E."/>
            <person name="Lipzen A."/>
            <person name="Grigoriev I.V."/>
            <person name="Henrissat B."/>
            <person name="Martin F.M."/>
            <person name="Bonfante P."/>
        </authorList>
    </citation>
    <scope>NUCLEOTIDE SEQUENCE [LARGE SCALE GENOMIC DNA]</scope>
    <source>
        <strain evidence="1 2">BEG34</strain>
    </source>
</reference>
<protein>
    <submittedName>
        <fullName evidence="1">Uncharacterized protein</fullName>
    </submittedName>
</protein>
<keyword evidence="2" id="KW-1185">Reference proteome</keyword>
<proteinExistence type="predicted"/>
<accession>A0A8H4AEZ4</accession>
<dbReference type="Proteomes" id="UP000439903">
    <property type="component" value="Unassembled WGS sequence"/>
</dbReference>
<evidence type="ECO:0000313" key="1">
    <source>
        <dbReference type="EMBL" id="KAF0487845.1"/>
    </source>
</evidence>
<dbReference type="EMBL" id="WTPW01000697">
    <property type="protein sequence ID" value="KAF0487845.1"/>
    <property type="molecule type" value="Genomic_DNA"/>
</dbReference>
<name>A0A8H4AEZ4_GIGMA</name>
<comment type="caution">
    <text evidence="1">The sequence shown here is derived from an EMBL/GenBank/DDBJ whole genome shotgun (WGS) entry which is preliminary data.</text>
</comment>
<sequence length="89" mass="10008">MMCVERINKDVESIERSGAVMTCKMDVDKEKIDKIDDVSENKGKDANVAEAADEVGKNGTMSDLLCSYWLCRRCIGILKLWGRSFWGSN</sequence>
<gene>
    <name evidence="1" type="ORF">F8M41_022476</name>
</gene>
<organism evidence="1 2">
    <name type="scientific">Gigaspora margarita</name>
    <dbReference type="NCBI Taxonomy" id="4874"/>
    <lineage>
        <taxon>Eukaryota</taxon>
        <taxon>Fungi</taxon>
        <taxon>Fungi incertae sedis</taxon>
        <taxon>Mucoromycota</taxon>
        <taxon>Glomeromycotina</taxon>
        <taxon>Glomeromycetes</taxon>
        <taxon>Diversisporales</taxon>
        <taxon>Gigasporaceae</taxon>
        <taxon>Gigaspora</taxon>
    </lineage>
</organism>
<dbReference type="AlphaFoldDB" id="A0A8H4AEZ4"/>
<evidence type="ECO:0000313" key="2">
    <source>
        <dbReference type="Proteomes" id="UP000439903"/>
    </source>
</evidence>